<keyword evidence="6" id="KW-0547">Nucleotide-binding</keyword>
<dbReference type="InterPro" id="IPR017438">
    <property type="entry name" value="ATP-NAD_kinase_N"/>
</dbReference>
<feature type="binding site" evidence="6">
    <location>
        <position position="74"/>
    </location>
    <ligand>
        <name>NAD(+)</name>
        <dbReference type="ChEBI" id="CHEBI:57540"/>
    </ligand>
</feature>
<dbReference type="InterPro" id="IPR016064">
    <property type="entry name" value="NAD/diacylglycerol_kinase_sf"/>
</dbReference>
<dbReference type="InterPro" id="IPR002504">
    <property type="entry name" value="NADK"/>
</dbReference>
<feature type="binding site" evidence="6">
    <location>
        <position position="169"/>
    </location>
    <ligand>
        <name>NAD(+)</name>
        <dbReference type="ChEBI" id="CHEBI:57540"/>
    </ligand>
</feature>
<comment type="subcellular location">
    <subcellularLocation>
        <location evidence="6">Cytoplasm</location>
    </subcellularLocation>
</comment>
<dbReference type="EMBL" id="DVFW01000018">
    <property type="protein sequence ID" value="HIQ80172.1"/>
    <property type="molecule type" value="Genomic_DNA"/>
</dbReference>
<reference evidence="7" key="2">
    <citation type="journal article" date="2021" name="PeerJ">
        <title>Extensive microbial diversity within the chicken gut microbiome revealed by metagenomics and culture.</title>
        <authorList>
            <person name="Gilroy R."/>
            <person name="Ravi A."/>
            <person name="Getino M."/>
            <person name="Pursley I."/>
            <person name="Horton D.L."/>
            <person name="Alikhan N.F."/>
            <person name="Baker D."/>
            <person name="Gharbi K."/>
            <person name="Hall N."/>
            <person name="Watson M."/>
            <person name="Adriaenssens E.M."/>
            <person name="Foster-Nyarko E."/>
            <person name="Jarju S."/>
            <person name="Secka A."/>
            <person name="Antonio M."/>
            <person name="Oren A."/>
            <person name="Chaudhuri R.R."/>
            <person name="La Ragione R."/>
            <person name="Hildebrand F."/>
            <person name="Pallen M.J."/>
        </authorList>
    </citation>
    <scope>NUCLEOTIDE SEQUENCE</scope>
    <source>
        <strain evidence="7">ChiSjej1B19-3389</strain>
    </source>
</reference>
<dbReference type="GO" id="GO:0003951">
    <property type="term" value="F:NAD+ kinase activity"/>
    <property type="evidence" value="ECO:0007669"/>
    <property type="project" value="UniProtKB-UniRule"/>
</dbReference>
<feature type="binding site" evidence="6">
    <location>
        <position position="242"/>
    </location>
    <ligand>
        <name>NAD(+)</name>
        <dbReference type="ChEBI" id="CHEBI:57540"/>
    </ligand>
</feature>
<feature type="binding site" evidence="6">
    <location>
        <position position="152"/>
    </location>
    <ligand>
        <name>NAD(+)</name>
        <dbReference type="ChEBI" id="CHEBI:57540"/>
    </ligand>
</feature>
<dbReference type="PANTHER" id="PTHR20275">
    <property type="entry name" value="NAD KINASE"/>
    <property type="match status" value="1"/>
</dbReference>
<feature type="binding site" evidence="6">
    <location>
        <position position="171"/>
    </location>
    <ligand>
        <name>NAD(+)</name>
        <dbReference type="ChEBI" id="CHEBI:57540"/>
    </ligand>
</feature>
<dbReference type="InterPro" id="IPR017437">
    <property type="entry name" value="ATP-NAD_kinase_PpnK-typ_C"/>
</dbReference>
<dbReference type="Pfam" id="PF20143">
    <property type="entry name" value="NAD_kinase_C"/>
    <property type="match status" value="1"/>
</dbReference>
<proteinExistence type="inferred from homology"/>
<keyword evidence="4 6" id="KW-0520">NAD</keyword>
<comment type="cofactor">
    <cofactor evidence="6">
        <name>a divalent metal cation</name>
        <dbReference type="ChEBI" id="CHEBI:60240"/>
    </cofactor>
</comment>
<dbReference type="EC" id="2.7.1.23" evidence="6"/>
<evidence type="ECO:0000313" key="7">
    <source>
        <dbReference type="EMBL" id="HIQ80172.1"/>
    </source>
</evidence>
<keyword evidence="1 6" id="KW-0808">Transferase</keyword>
<keyword evidence="6" id="KW-0963">Cytoplasm</keyword>
<feature type="binding site" evidence="6">
    <location>
        <begin position="182"/>
        <end position="187"/>
    </location>
    <ligand>
        <name>NAD(+)</name>
        <dbReference type="ChEBI" id="CHEBI:57540"/>
    </ligand>
</feature>
<dbReference type="Proteomes" id="UP000886787">
    <property type="component" value="Unassembled WGS sequence"/>
</dbReference>
<keyword evidence="6" id="KW-0067">ATP-binding</keyword>
<evidence type="ECO:0000256" key="6">
    <source>
        <dbReference type="HAMAP-Rule" id="MF_00361"/>
    </source>
</evidence>
<comment type="caution">
    <text evidence="7">The sequence shown here is derived from an EMBL/GenBank/DDBJ whole genome shotgun (WGS) entry which is preliminary data.</text>
</comment>
<keyword evidence="3 6" id="KW-0521">NADP</keyword>
<protein>
    <recommendedName>
        <fullName evidence="6">NAD kinase</fullName>
        <ecNumber evidence="6">2.7.1.23</ecNumber>
    </recommendedName>
    <alternativeName>
        <fullName evidence="6">ATP-dependent NAD kinase</fullName>
    </alternativeName>
</protein>
<dbReference type="AlphaFoldDB" id="A0A9D0ZGH2"/>
<keyword evidence="2 6" id="KW-0418">Kinase</keyword>
<dbReference type="Gene3D" id="2.60.200.30">
    <property type="entry name" value="Probable inorganic polyphosphate/atp-NAD kinase, domain 2"/>
    <property type="match status" value="1"/>
</dbReference>
<evidence type="ECO:0000256" key="5">
    <source>
        <dbReference type="ARBA" id="ARBA00047925"/>
    </source>
</evidence>
<evidence type="ECO:0000256" key="2">
    <source>
        <dbReference type="ARBA" id="ARBA00022777"/>
    </source>
</evidence>
<feature type="binding site" evidence="6">
    <location>
        <begin position="141"/>
        <end position="142"/>
    </location>
    <ligand>
        <name>NAD(+)</name>
        <dbReference type="ChEBI" id="CHEBI:57540"/>
    </ligand>
</feature>
<dbReference type="GO" id="GO:0046872">
    <property type="term" value="F:metal ion binding"/>
    <property type="evidence" value="ECO:0007669"/>
    <property type="project" value="UniProtKB-UniRule"/>
</dbReference>
<comment type="catalytic activity">
    <reaction evidence="5 6">
        <text>NAD(+) + ATP = ADP + NADP(+) + H(+)</text>
        <dbReference type="Rhea" id="RHEA:18629"/>
        <dbReference type="ChEBI" id="CHEBI:15378"/>
        <dbReference type="ChEBI" id="CHEBI:30616"/>
        <dbReference type="ChEBI" id="CHEBI:57540"/>
        <dbReference type="ChEBI" id="CHEBI:58349"/>
        <dbReference type="ChEBI" id="CHEBI:456216"/>
        <dbReference type="EC" id="2.7.1.23"/>
    </reaction>
</comment>
<comment type="function">
    <text evidence="6">Involved in the regulation of the intracellular balance of NAD and NADP, and is a key enzyme in the biosynthesis of NADP. Catalyzes specifically the phosphorylation on 2'-hydroxyl of the adenosine moiety of NAD to yield NADP.</text>
</comment>
<evidence type="ECO:0000256" key="4">
    <source>
        <dbReference type="ARBA" id="ARBA00023027"/>
    </source>
</evidence>
<evidence type="ECO:0000313" key="8">
    <source>
        <dbReference type="Proteomes" id="UP000886787"/>
    </source>
</evidence>
<evidence type="ECO:0000256" key="3">
    <source>
        <dbReference type="ARBA" id="ARBA00022857"/>
    </source>
</evidence>
<feature type="active site" description="Proton acceptor" evidence="6">
    <location>
        <position position="69"/>
    </location>
</feature>
<organism evidence="7 8">
    <name type="scientific">Candidatus Scatavimonas merdigallinarum</name>
    <dbReference type="NCBI Taxonomy" id="2840914"/>
    <lineage>
        <taxon>Bacteria</taxon>
        <taxon>Bacillati</taxon>
        <taxon>Bacillota</taxon>
        <taxon>Clostridia</taxon>
        <taxon>Eubacteriales</taxon>
        <taxon>Oscillospiraceae</taxon>
        <taxon>Oscillospiraceae incertae sedis</taxon>
        <taxon>Candidatus Scatavimonas</taxon>
    </lineage>
</organism>
<dbReference type="Gene3D" id="3.40.50.10330">
    <property type="entry name" value="Probable inorganic polyphosphate/atp-NAD kinase, domain 1"/>
    <property type="match status" value="1"/>
</dbReference>
<dbReference type="GO" id="GO:0005524">
    <property type="term" value="F:ATP binding"/>
    <property type="evidence" value="ECO:0007669"/>
    <property type="project" value="UniProtKB-KW"/>
</dbReference>
<dbReference type="SUPFAM" id="SSF111331">
    <property type="entry name" value="NAD kinase/diacylglycerol kinase-like"/>
    <property type="match status" value="1"/>
</dbReference>
<dbReference type="Pfam" id="PF01513">
    <property type="entry name" value="NAD_kinase"/>
    <property type="match status" value="1"/>
</dbReference>
<dbReference type="GO" id="GO:0006741">
    <property type="term" value="P:NADP+ biosynthetic process"/>
    <property type="evidence" value="ECO:0007669"/>
    <property type="project" value="UniProtKB-UniRule"/>
</dbReference>
<dbReference type="GO" id="GO:0019674">
    <property type="term" value="P:NAD+ metabolic process"/>
    <property type="evidence" value="ECO:0007669"/>
    <property type="project" value="InterPro"/>
</dbReference>
<dbReference type="HAMAP" id="MF_00361">
    <property type="entry name" value="NAD_kinase"/>
    <property type="match status" value="1"/>
</dbReference>
<name>A0A9D0ZGH2_9FIRM</name>
<comment type="similarity">
    <text evidence="6">Belongs to the NAD kinase family.</text>
</comment>
<gene>
    <name evidence="6" type="primary">nadK</name>
    <name evidence="7" type="ORF">IAD32_02675</name>
</gene>
<feature type="binding site" evidence="6">
    <location>
        <begin position="69"/>
        <end position="70"/>
    </location>
    <ligand>
        <name>NAD(+)</name>
        <dbReference type="ChEBI" id="CHEBI:57540"/>
    </ligand>
</feature>
<accession>A0A9D0ZGH2</accession>
<sequence>MKIAIVPNLTKKGAKECTRNVAKIIAQYGGQTLLLEESKELCQEKHVALYKNIKELAAHSDIMITVGGDGTIIRVAKYAAVADKPLLGINLGRIGFVAGLEPHELSKLELLFKNEYTCETRMMLKATLTHKEEKHVFYALNDVTVSRGALSKMIDLSVSLSEKEICEYRADGLLFSTPTGSTAYALSAGGPVIQPHMQCILLTPICSHSLFSRSVLFCAHSKLTVKAARQEHAEVFLTVDGQEFVPVCSEDIIEIEKADMQTKLISLHNKSFYRVLSEKLSEHTG</sequence>
<dbReference type="GO" id="GO:0005737">
    <property type="term" value="C:cytoplasm"/>
    <property type="evidence" value="ECO:0007669"/>
    <property type="project" value="UniProtKB-SubCell"/>
</dbReference>
<dbReference type="PANTHER" id="PTHR20275:SF0">
    <property type="entry name" value="NAD KINASE"/>
    <property type="match status" value="1"/>
</dbReference>
<evidence type="ECO:0000256" key="1">
    <source>
        <dbReference type="ARBA" id="ARBA00022679"/>
    </source>
</evidence>
<reference evidence="7" key="1">
    <citation type="submission" date="2020-10" db="EMBL/GenBank/DDBJ databases">
        <authorList>
            <person name="Gilroy R."/>
        </authorList>
    </citation>
    <scope>NUCLEOTIDE SEQUENCE</scope>
    <source>
        <strain evidence="7">ChiSjej1B19-3389</strain>
    </source>
</reference>
<comment type="caution">
    <text evidence="6">Lacks conserved residue(s) required for the propagation of feature annotation.</text>
</comment>
<dbReference type="GO" id="GO:0051287">
    <property type="term" value="F:NAD binding"/>
    <property type="evidence" value="ECO:0007669"/>
    <property type="project" value="UniProtKB-ARBA"/>
</dbReference>